<dbReference type="Proteomes" id="UP001476798">
    <property type="component" value="Unassembled WGS sequence"/>
</dbReference>
<name>A0ABV0NZ55_9TELE</name>
<dbReference type="EMBL" id="JAHRIO010055119">
    <property type="protein sequence ID" value="MEQ2176739.1"/>
    <property type="molecule type" value="Genomic_DNA"/>
</dbReference>
<feature type="non-terminal residue" evidence="1">
    <location>
        <position position="1"/>
    </location>
</feature>
<gene>
    <name evidence="1" type="ORF">GOODEAATRI_031090</name>
</gene>
<reference evidence="1 2" key="1">
    <citation type="submission" date="2021-06" db="EMBL/GenBank/DDBJ databases">
        <authorList>
            <person name="Palmer J.M."/>
        </authorList>
    </citation>
    <scope>NUCLEOTIDE SEQUENCE [LARGE SCALE GENOMIC DNA]</scope>
    <source>
        <strain evidence="1 2">GA_2019</strain>
        <tissue evidence="1">Muscle</tissue>
    </source>
</reference>
<comment type="caution">
    <text evidence="1">The sequence shown here is derived from an EMBL/GenBank/DDBJ whole genome shotgun (WGS) entry which is preliminary data.</text>
</comment>
<evidence type="ECO:0000313" key="2">
    <source>
        <dbReference type="Proteomes" id="UP001476798"/>
    </source>
</evidence>
<keyword evidence="2" id="KW-1185">Reference proteome</keyword>
<sequence>PSPLSTLSRTYQWLVIISPPPEPFSGNLEKSWGFLLQCTLVFHHAPHSFADNASKISYVIGLLRDKALRSQRKVSLPYGQQCIEGTSPVS</sequence>
<organism evidence="1 2">
    <name type="scientific">Goodea atripinnis</name>
    <dbReference type="NCBI Taxonomy" id="208336"/>
    <lineage>
        <taxon>Eukaryota</taxon>
        <taxon>Metazoa</taxon>
        <taxon>Chordata</taxon>
        <taxon>Craniata</taxon>
        <taxon>Vertebrata</taxon>
        <taxon>Euteleostomi</taxon>
        <taxon>Actinopterygii</taxon>
        <taxon>Neopterygii</taxon>
        <taxon>Teleostei</taxon>
        <taxon>Neoteleostei</taxon>
        <taxon>Acanthomorphata</taxon>
        <taxon>Ovalentaria</taxon>
        <taxon>Atherinomorphae</taxon>
        <taxon>Cyprinodontiformes</taxon>
        <taxon>Goodeidae</taxon>
        <taxon>Goodea</taxon>
    </lineage>
</organism>
<accession>A0ABV0NZ55</accession>
<protein>
    <submittedName>
        <fullName evidence="1">Uncharacterized protein</fullName>
    </submittedName>
</protein>
<evidence type="ECO:0000313" key="1">
    <source>
        <dbReference type="EMBL" id="MEQ2176739.1"/>
    </source>
</evidence>
<proteinExistence type="predicted"/>